<dbReference type="PANTHER" id="PTHR28208">
    <property type="entry name" value="PHOSPHATIDATE PHOSPHATASE APP1"/>
    <property type="match status" value="1"/>
</dbReference>
<dbReference type="InterPro" id="IPR019236">
    <property type="entry name" value="APP1_cat"/>
</dbReference>
<gene>
    <name evidence="2" type="ORF">ACFPMF_10785</name>
</gene>
<proteinExistence type="predicted"/>
<dbReference type="EMBL" id="JBHSMA010000002">
    <property type="protein sequence ID" value="MFC5409796.1"/>
    <property type="molecule type" value="Genomic_DNA"/>
</dbReference>
<evidence type="ECO:0000313" key="3">
    <source>
        <dbReference type="Proteomes" id="UP001596106"/>
    </source>
</evidence>
<evidence type="ECO:0000313" key="2">
    <source>
        <dbReference type="EMBL" id="MFC5409796.1"/>
    </source>
</evidence>
<name>A0ABW0I8C5_9BACT</name>
<dbReference type="InterPro" id="IPR052935">
    <property type="entry name" value="Mg2+_PAP"/>
</dbReference>
<reference evidence="3" key="1">
    <citation type="journal article" date="2019" name="Int. J. Syst. Evol. Microbiol.">
        <title>The Global Catalogue of Microorganisms (GCM) 10K type strain sequencing project: providing services to taxonomists for standard genome sequencing and annotation.</title>
        <authorList>
            <consortium name="The Broad Institute Genomics Platform"/>
            <consortium name="The Broad Institute Genome Sequencing Center for Infectious Disease"/>
            <person name="Wu L."/>
            <person name="Ma J."/>
        </authorList>
    </citation>
    <scope>NUCLEOTIDE SEQUENCE [LARGE SCALE GENOMIC DNA]</scope>
    <source>
        <strain evidence="3">CCUG 55250</strain>
    </source>
</reference>
<dbReference type="PANTHER" id="PTHR28208:SF3">
    <property type="entry name" value="PHOSPHATIDATE PHOSPHATASE APP1"/>
    <property type="match status" value="1"/>
</dbReference>
<accession>A0ABW0I8C5</accession>
<dbReference type="Proteomes" id="UP001596106">
    <property type="component" value="Unassembled WGS sequence"/>
</dbReference>
<sequence length="353" mass="40702">MAASGGIKNKFLTWLRISNKPVVKVYRGYVQQEKAVLFGHVLRLSPLPRKKYRKNFWVNTFALLRLFITRPVQGATVKVKGIQQDVRYVTEKDGFFRLEWTPEKPFPPGWHPVEVDLITDYLGPDKPVATGEGAVYRSHPTQYGLVSDIDDTFLISHSANLRKRLRVLLTENAYSRDPFEGVVRHYQLLARAGTMPEAPNPFFYVSSSEWNLYDYILTFCEKNQLPDGVYLLSQIKRFREIWKTGQNKHVTKFARIVRILEAFPDMKFVLLGDDTQEDPNIYTSLVSHFPQQIRCVYLRRVHKNNEARTQVFVDQITAAGVPCCYFTHSAEAIRHSERIGLVEATGSKNSESR</sequence>
<keyword evidence="3" id="KW-1185">Reference proteome</keyword>
<organism evidence="2 3">
    <name type="scientific">Larkinella bovis</name>
    <dbReference type="NCBI Taxonomy" id="683041"/>
    <lineage>
        <taxon>Bacteria</taxon>
        <taxon>Pseudomonadati</taxon>
        <taxon>Bacteroidota</taxon>
        <taxon>Cytophagia</taxon>
        <taxon>Cytophagales</taxon>
        <taxon>Spirosomataceae</taxon>
        <taxon>Larkinella</taxon>
    </lineage>
</organism>
<protein>
    <submittedName>
        <fullName evidence="2">App1 family protein</fullName>
    </submittedName>
</protein>
<feature type="domain" description="Phosphatidate phosphatase APP1 catalytic" evidence="1">
    <location>
        <begin position="144"/>
        <end position="300"/>
    </location>
</feature>
<dbReference type="RefSeq" id="WP_379844311.1">
    <property type="nucleotide sequence ID" value="NZ_JBHSMA010000002.1"/>
</dbReference>
<comment type="caution">
    <text evidence="2">The sequence shown here is derived from an EMBL/GenBank/DDBJ whole genome shotgun (WGS) entry which is preliminary data.</text>
</comment>
<evidence type="ECO:0000259" key="1">
    <source>
        <dbReference type="Pfam" id="PF09949"/>
    </source>
</evidence>
<dbReference type="Pfam" id="PF09949">
    <property type="entry name" value="APP1_cat"/>
    <property type="match status" value="1"/>
</dbReference>